<organism evidence="2 3">
    <name type="scientific">Agromyces ramosus</name>
    <dbReference type="NCBI Taxonomy" id="33879"/>
    <lineage>
        <taxon>Bacteria</taxon>
        <taxon>Bacillati</taxon>
        <taxon>Actinomycetota</taxon>
        <taxon>Actinomycetes</taxon>
        <taxon>Micrococcales</taxon>
        <taxon>Microbacteriaceae</taxon>
        <taxon>Agromyces</taxon>
    </lineage>
</organism>
<evidence type="ECO:0000313" key="3">
    <source>
        <dbReference type="Proteomes" id="UP000293289"/>
    </source>
</evidence>
<gene>
    <name evidence="2" type="ORF">EV187_0695</name>
</gene>
<keyword evidence="1" id="KW-0472">Membrane</keyword>
<dbReference type="Proteomes" id="UP000293289">
    <property type="component" value="Unassembled WGS sequence"/>
</dbReference>
<evidence type="ECO:0000256" key="1">
    <source>
        <dbReference type="SAM" id="Phobius"/>
    </source>
</evidence>
<protein>
    <recommendedName>
        <fullName evidence="4">DUF4337 domain-containing protein</fullName>
    </recommendedName>
</protein>
<keyword evidence="3" id="KW-1185">Reference proteome</keyword>
<dbReference type="AlphaFoldDB" id="A0A4Q7MLD4"/>
<name>A0A4Q7MLD4_9MICO</name>
<accession>A0A4Q7MLD4</accession>
<dbReference type="EMBL" id="SGWY01000001">
    <property type="protein sequence ID" value="RZS68268.1"/>
    <property type="molecule type" value="Genomic_DNA"/>
</dbReference>
<sequence>MSEESPDSAVAAPTAAAPAPAPVSRWRHRPFIEIVAVAMLSVTAILTAWCGFQASKWSGERAIAFAEASAARVEATDADGEAREARVVDLIIYAEWLTATAQGDRVLADEIEARFTPHFRVAFDAWQADREAEPGPFAMAEYVPPGTEESAERSAYADARFADALEDTERGDNYSLLTVLFALVLFLTAMAQRDIHHLAAWIMLGLAGLIALSGFVVLLTFPARF</sequence>
<evidence type="ECO:0000313" key="2">
    <source>
        <dbReference type="EMBL" id="RZS68268.1"/>
    </source>
</evidence>
<feature type="transmembrane region" description="Helical" evidence="1">
    <location>
        <begin position="31"/>
        <end position="52"/>
    </location>
</feature>
<proteinExistence type="predicted"/>
<evidence type="ECO:0008006" key="4">
    <source>
        <dbReference type="Google" id="ProtNLM"/>
    </source>
</evidence>
<keyword evidence="1" id="KW-0812">Transmembrane</keyword>
<comment type="caution">
    <text evidence="2">The sequence shown here is derived from an EMBL/GenBank/DDBJ whole genome shotgun (WGS) entry which is preliminary data.</text>
</comment>
<dbReference type="RefSeq" id="WP_242609414.1">
    <property type="nucleotide sequence ID" value="NZ_SGWY01000001.1"/>
</dbReference>
<feature type="transmembrane region" description="Helical" evidence="1">
    <location>
        <begin position="198"/>
        <end position="221"/>
    </location>
</feature>
<feature type="transmembrane region" description="Helical" evidence="1">
    <location>
        <begin position="174"/>
        <end position="192"/>
    </location>
</feature>
<keyword evidence="1" id="KW-1133">Transmembrane helix</keyword>
<reference evidence="2 3" key="1">
    <citation type="submission" date="2019-02" db="EMBL/GenBank/DDBJ databases">
        <title>Genomic Encyclopedia of Type Strains, Phase IV (KMG-IV): sequencing the most valuable type-strain genomes for metagenomic binning, comparative biology and taxonomic classification.</title>
        <authorList>
            <person name="Goeker M."/>
        </authorList>
    </citation>
    <scope>NUCLEOTIDE SEQUENCE [LARGE SCALE GENOMIC DNA]</scope>
    <source>
        <strain evidence="2 3">DSM 43045</strain>
    </source>
</reference>